<dbReference type="InterPro" id="IPR006927">
    <property type="entry name" value="DUF639"/>
</dbReference>
<dbReference type="EMBL" id="CM026422">
    <property type="protein sequence ID" value="KAG0588509.1"/>
    <property type="molecule type" value="Genomic_DNA"/>
</dbReference>
<keyword evidence="2" id="KW-1133">Transmembrane helix</keyword>
<keyword evidence="2" id="KW-0812">Transmembrane</keyword>
<evidence type="ECO:0000256" key="1">
    <source>
        <dbReference type="SAM" id="MobiDB-lite"/>
    </source>
</evidence>
<keyword evidence="2" id="KW-0472">Membrane</keyword>
<dbReference type="PANTHER" id="PTHR31860">
    <property type="entry name" value="HEAT-INDUCIBLE TRANSCRIPTION REPRESSOR (DUF639)-RELATED"/>
    <property type="match status" value="1"/>
</dbReference>
<comment type="caution">
    <text evidence="3">The sequence shown here is derived from an EMBL/GenBank/DDBJ whole genome shotgun (WGS) entry which is preliminary data.</text>
</comment>
<evidence type="ECO:0000313" key="4">
    <source>
        <dbReference type="Proteomes" id="UP000822688"/>
    </source>
</evidence>
<evidence type="ECO:0000313" key="3">
    <source>
        <dbReference type="EMBL" id="KAG0588509.1"/>
    </source>
</evidence>
<dbReference type="PANTHER" id="PTHR31860:SF3">
    <property type="entry name" value="PROTEIN, PUTATIVE (DUF639)-RELATED"/>
    <property type="match status" value="1"/>
</dbReference>
<evidence type="ECO:0000256" key="2">
    <source>
        <dbReference type="SAM" id="Phobius"/>
    </source>
</evidence>
<dbReference type="AlphaFoldDB" id="A0A8T0J053"/>
<reference evidence="3" key="1">
    <citation type="submission" date="2020-06" db="EMBL/GenBank/DDBJ databases">
        <title>WGS assembly of Ceratodon purpureus strain R40.</title>
        <authorList>
            <person name="Carey S.B."/>
            <person name="Jenkins J."/>
            <person name="Shu S."/>
            <person name="Lovell J.T."/>
            <person name="Sreedasyam A."/>
            <person name="Maumus F."/>
            <person name="Tiley G.P."/>
            <person name="Fernandez-Pozo N."/>
            <person name="Barry K."/>
            <person name="Chen C."/>
            <person name="Wang M."/>
            <person name="Lipzen A."/>
            <person name="Daum C."/>
            <person name="Saski C.A."/>
            <person name="Payton A.C."/>
            <person name="Mcbreen J.C."/>
            <person name="Conrad R.E."/>
            <person name="Kollar L.M."/>
            <person name="Olsson S."/>
            <person name="Huttunen S."/>
            <person name="Landis J.B."/>
            <person name="Wickett N.J."/>
            <person name="Johnson M.G."/>
            <person name="Rensing S.A."/>
            <person name="Grimwood J."/>
            <person name="Schmutz J."/>
            <person name="Mcdaniel S.F."/>
        </authorList>
    </citation>
    <scope>NUCLEOTIDE SEQUENCE</scope>
    <source>
        <strain evidence="3">R40</strain>
    </source>
</reference>
<feature type="transmembrane region" description="Helical" evidence="2">
    <location>
        <begin position="717"/>
        <end position="736"/>
    </location>
</feature>
<feature type="region of interest" description="Disordered" evidence="1">
    <location>
        <begin position="866"/>
        <end position="889"/>
    </location>
</feature>
<keyword evidence="4" id="KW-1185">Reference proteome</keyword>
<dbReference type="Proteomes" id="UP000822688">
    <property type="component" value="Chromosome 2"/>
</dbReference>
<gene>
    <name evidence="3" type="ORF">KC19_2G248400</name>
</gene>
<sequence length="905" mass="101076">MMIGRQVPLGNMATVKYSAASSPSMYNRTSRTGVTNSRAQLQIRNGSCHVRIQVGTGGGWPKSLRTGAKKLQFSKLQSFGFHGLGQSARSRSGLRLNGGRDSVAHQANRHSRYSIRAESTSAEARPAESNPWIPAKFEIPKQFRFWEANEQRKRDEASAAKSNVEVAKEREYSDFEEELLFKEHTVDAQTSRGLLSPAAINTIEQFSRLNGMTGKKMRANFEATASVSVQNEAQNLVEFCVFRYLARSGADVHPALWDAAFRRLTFTAMLAWQRPYQEDLRTINSTNHSRPGRGLVGEEAFVRIASSIPGAADRVTAHYLYQVLTRDVKGLSFETWDAYIKELCGVFDERKNYYEMEASTLGLEPGEVILSVGKNKRQPVQKWSGTTPWPGRLTLTDRALYFEANSLTAHQAPVRLDLTRRDSVISTKRVGPFGAEVFDSAISVASSPDSEPWILEFVDFGNEKRRDTWFAIIKEVMTAYWFISEYGPKENDPLLNYMDGSKQGRKRTVTSAANSIARLQAVQHMLGNSAEDPRSLLQFYSIKDAPSVELVFETLAVTSWAGRMDSRAKELNASNGGAEESQAIGQNAMGEDGSIYLSRWMTSPTWNSTKSQNFWKAYKGGTTRGLVLGKNYVVGGLTNLDRAVRAWREQSRVIDKTKATIDGAKATGIPNNVDLLKELMLPFSIIAVNFQKLKRWEEPGATAGFLIAAMGIVYMNWLRYVFPTILLAFAGILFTLRGLKAQGRLGDDFGKVIIRDQPPTNTIQKIMALKDALTSLEDFLQNANISILKLRSVALSRHLRSTNEVLWSLLAAGIVTWFVPFRYLLAGLLVDQFTSELPFRRKSVEEFFSRVNDWWSMIPATPVEVLPPEKSSNQTDAHLPEESSDGPNQGEAVLQALSEWLGDDQ</sequence>
<accession>A0A8T0J053</accession>
<name>A0A8T0J053_CERPU</name>
<protein>
    <submittedName>
        <fullName evidence="3">Uncharacterized protein</fullName>
    </submittedName>
</protein>
<organism evidence="3 4">
    <name type="scientific">Ceratodon purpureus</name>
    <name type="common">Fire moss</name>
    <name type="synonym">Dicranum purpureum</name>
    <dbReference type="NCBI Taxonomy" id="3225"/>
    <lineage>
        <taxon>Eukaryota</taxon>
        <taxon>Viridiplantae</taxon>
        <taxon>Streptophyta</taxon>
        <taxon>Embryophyta</taxon>
        <taxon>Bryophyta</taxon>
        <taxon>Bryophytina</taxon>
        <taxon>Bryopsida</taxon>
        <taxon>Dicranidae</taxon>
        <taxon>Pseudoditrichales</taxon>
        <taxon>Ditrichaceae</taxon>
        <taxon>Ceratodon</taxon>
    </lineage>
</organism>
<feature type="region of interest" description="Disordered" evidence="1">
    <location>
        <begin position="86"/>
        <end position="128"/>
    </location>
</feature>
<dbReference type="Pfam" id="PF04842">
    <property type="entry name" value="DUF639"/>
    <property type="match status" value="1"/>
</dbReference>
<feature type="transmembrane region" description="Helical" evidence="2">
    <location>
        <begin position="805"/>
        <end position="825"/>
    </location>
</feature>
<feature type="compositionally biased region" description="Low complexity" evidence="1">
    <location>
        <begin position="87"/>
        <end position="101"/>
    </location>
</feature>
<proteinExistence type="predicted"/>